<dbReference type="RefSeq" id="WP_117512662.1">
    <property type="nucleotide sequence ID" value="NZ_JAQCPI010000031.1"/>
</dbReference>
<sequence>MKNMTFTTVLLCILFMPFFISSCTDKIDEHYEEPEWLKGSAWEVLEDRGNYSLFLQAVELAGFKPIMEGKSILTVMAPDDTAFSVYLEKHGYSDISEINLDELKKVIGFHLLYYSYNKNKLVNFRPEGDLITDEEMNKNAGLYYKFRTRSSNVPTMEVEASTGKRRMVYHLDRFIPVFSYRFWDTKKLDAASNYTYFYPNSTWKGTEGFNVSNAAVSEYEILADNGYVYIVDQVIEPLETIYTQLESNENYSIFFNLYNENTTYTYDATLSKDFGAALGADSLFIHTHGTSLPAIAVEWYSTKYSDVANNASKAYSVFAPSDVAMNNFFDNYWEKGGYESLDDVDDLAMKYMLNQFIYKDGIAFPDEITSGKVKNMYDMVFNFDPSKVTDKSMCVNGVFYGLNTMDTPILFASVVGPAFRNKDCNYYLYMLDGTGLITAYSSQDTKYVLLVPTNEQIESEDIYLRTYADGSKLQQETEDGLVDVSSSVMRTIVNIHTATGVDGLKTNGTQVLATQTGFNYWYVKDGKITSSAAYNQILEPDNNVEPFSEFTEVKNGNDNWNNGRTYMYSGTALFQAQEGDGLQHKLSVCNDNRYVYYQFAQLLQKADMVMSSNYIFGLAGASHVIGFIPTNEAISTAIAAGQIPGMDATGAVTSSSKLRQYLLSYFIRDRENALISYPYPGSAMKSSTYVTASGKSLTYTDSGSSLSIMVDGKVANVISDYNFFPFAFDDGCFQLIDTVL</sequence>
<dbReference type="PANTHER" id="PTHR10900">
    <property type="entry name" value="PERIOSTIN-RELATED"/>
    <property type="match status" value="1"/>
</dbReference>
<feature type="domain" description="FAS1" evidence="2">
    <location>
        <begin position="38"/>
        <end position="235"/>
    </location>
</feature>
<reference evidence="3 4" key="1">
    <citation type="submission" date="2018-08" db="EMBL/GenBank/DDBJ databases">
        <title>A genome reference for cultivated species of the human gut microbiota.</title>
        <authorList>
            <person name="Zou Y."/>
            <person name="Xue W."/>
            <person name="Luo G."/>
        </authorList>
    </citation>
    <scope>NUCLEOTIDE SEQUENCE [LARGE SCALE GENOMIC DNA]</scope>
    <source>
        <strain evidence="3 4">AF04-46</strain>
    </source>
</reference>
<dbReference type="InterPro" id="IPR050904">
    <property type="entry name" value="Adhesion/Biosynth-related"/>
</dbReference>
<name>A0A413EIF3_BACOV</name>
<accession>A0A413EIF3</accession>
<proteinExistence type="predicted"/>
<dbReference type="Gene3D" id="2.30.180.10">
    <property type="entry name" value="FAS1 domain"/>
    <property type="match status" value="1"/>
</dbReference>
<dbReference type="PROSITE" id="PS50213">
    <property type="entry name" value="FAS1"/>
    <property type="match status" value="1"/>
</dbReference>
<evidence type="ECO:0000313" key="4">
    <source>
        <dbReference type="Proteomes" id="UP000286031"/>
    </source>
</evidence>
<comment type="caution">
    <text evidence="3">The sequence shown here is derived from an EMBL/GenBank/DDBJ whole genome shotgun (WGS) entry which is preliminary data.</text>
</comment>
<dbReference type="Proteomes" id="UP000286031">
    <property type="component" value="Unassembled WGS sequence"/>
</dbReference>
<keyword evidence="1" id="KW-0732">Signal</keyword>
<dbReference type="InterPro" id="IPR036378">
    <property type="entry name" value="FAS1_dom_sf"/>
</dbReference>
<dbReference type="PROSITE" id="PS51257">
    <property type="entry name" value="PROKAR_LIPOPROTEIN"/>
    <property type="match status" value="1"/>
</dbReference>
<dbReference type="Pfam" id="PF02469">
    <property type="entry name" value="Fasciclin"/>
    <property type="match status" value="1"/>
</dbReference>
<evidence type="ECO:0000259" key="2">
    <source>
        <dbReference type="PROSITE" id="PS50213"/>
    </source>
</evidence>
<dbReference type="SUPFAM" id="SSF82153">
    <property type="entry name" value="FAS1 domain"/>
    <property type="match status" value="1"/>
</dbReference>
<dbReference type="InterPro" id="IPR000782">
    <property type="entry name" value="FAS1_domain"/>
</dbReference>
<gene>
    <name evidence="3" type="ORF">DWV35_21040</name>
</gene>
<evidence type="ECO:0000313" key="3">
    <source>
        <dbReference type="EMBL" id="RGX06742.1"/>
    </source>
</evidence>
<evidence type="ECO:0000256" key="1">
    <source>
        <dbReference type="SAM" id="SignalP"/>
    </source>
</evidence>
<protein>
    <submittedName>
        <fullName evidence="3">Fasciclin</fullName>
    </submittedName>
</protein>
<feature type="chain" id="PRO_5019293224" evidence="1">
    <location>
        <begin position="23"/>
        <end position="740"/>
    </location>
</feature>
<dbReference type="EMBL" id="QSBI01000034">
    <property type="protein sequence ID" value="RGX06742.1"/>
    <property type="molecule type" value="Genomic_DNA"/>
</dbReference>
<feature type="signal peptide" evidence="1">
    <location>
        <begin position="1"/>
        <end position="22"/>
    </location>
</feature>
<organism evidence="3 4">
    <name type="scientific">Bacteroides ovatus</name>
    <dbReference type="NCBI Taxonomy" id="28116"/>
    <lineage>
        <taxon>Bacteria</taxon>
        <taxon>Pseudomonadati</taxon>
        <taxon>Bacteroidota</taxon>
        <taxon>Bacteroidia</taxon>
        <taxon>Bacteroidales</taxon>
        <taxon>Bacteroidaceae</taxon>
        <taxon>Bacteroides</taxon>
    </lineage>
</organism>
<dbReference type="AlphaFoldDB" id="A0A413EIF3"/>
<dbReference type="PANTHER" id="PTHR10900:SF77">
    <property type="entry name" value="FI19380P1"/>
    <property type="match status" value="1"/>
</dbReference>